<feature type="transmembrane region" description="Helical" evidence="1">
    <location>
        <begin position="401"/>
        <end position="424"/>
    </location>
</feature>
<dbReference type="RefSeq" id="WP_066520950.1">
    <property type="nucleotide sequence ID" value="NZ_CABMOF010000004.1"/>
</dbReference>
<name>A0A136Q517_9FIRM</name>
<keyword evidence="1" id="KW-1133">Transmembrane helix</keyword>
<feature type="transmembrane region" description="Helical" evidence="1">
    <location>
        <begin position="502"/>
        <end position="519"/>
    </location>
</feature>
<keyword evidence="1" id="KW-0472">Membrane</keyword>
<evidence type="ECO:0000256" key="1">
    <source>
        <dbReference type="SAM" id="Phobius"/>
    </source>
</evidence>
<evidence type="ECO:0000313" key="3">
    <source>
        <dbReference type="Proteomes" id="UP000070366"/>
    </source>
</evidence>
<dbReference type="AlphaFoldDB" id="A0A136Q517"/>
<accession>A0A136Q517</accession>
<dbReference type="KEGG" id="cmiu:B1H56_12230"/>
<keyword evidence="3" id="KW-1185">Reference proteome</keyword>
<feature type="transmembrane region" description="Helical" evidence="1">
    <location>
        <begin position="317"/>
        <end position="338"/>
    </location>
</feature>
<reference evidence="2 3" key="1">
    <citation type="submission" date="2016-02" db="EMBL/GenBank/DDBJ databases">
        <authorList>
            <person name="Wen L."/>
            <person name="He K."/>
            <person name="Yang H."/>
        </authorList>
    </citation>
    <scope>NUCLEOTIDE SEQUENCE [LARGE SCALE GENOMIC DNA]</scope>
    <source>
        <strain evidence="2 3">DSM 22607</strain>
    </source>
</reference>
<dbReference type="InterPro" id="IPR031599">
    <property type="entry name" value="ABC_tran_2"/>
</dbReference>
<gene>
    <name evidence="2" type="ORF">HMPREF3293_01379</name>
</gene>
<feature type="transmembrane region" description="Helical" evidence="1">
    <location>
        <begin position="248"/>
        <end position="269"/>
    </location>
</feature>
<feature type="transmembrane region" description="Helical" evidence="1">
    <location>
        <begin position="190"/>
        <end position="208"/>
    </location>
</feature>
<sequence length="530" mass="57730">MNNLGLLLKTYMRTSFGFNKARYTHEKHSKSTGMTVLLTVCYIIIIFAVFGMSMGMMDSLKSLHAEYIVLNIMMMAASVMVLFTTIYKVNGTLFGFRDYDLQMALPIKTSTLIASRVLILYFLNILFVLGVMAPAGVAYAIVAQPAAAFYPIFIVTLFAIPMLPLIIATVIGTLIAMAASRFKRKNGMNVILTVAAFMAFMVVWLGFWTNSGDIMVNFADVGGMVNNVLTGVYPMTALYGNAVGGFDVLALVLFLAISFGAFAVFTAVVSKLFKRLNTSITTTRAAANYKMTELKEATPKKALYRREMKRYFSSSQYVLNTAVGPLLLVVAAIILLVSGVDGFGVYSDIPQFGQLLSAAAPMGIAFFIAIGCTTAASVSLEGKNLWIVRSLPVDTRLVLKAKLNVAMTLYIPTVLICGTLFNIALKPDPLFIVLMYAVPLAYSYFTALFGLKANLNSPNFDWTNEVTVIKQSKPTLVTMLVGMLLTIVPAVLALFFGHAVMLAALALAVVLDVVLYRNLMTKGAAQFESF</sequence>
<feature type="transmembrane region" description="Helical" evidence="1">
    <location>
        <begin position="476"/>
        <end position="496"/>
    </location>
</feature>
<proteinExistence type="predicted"/>
<organism evidence="2 3">
    <name type="scientific">Christensenella minuta</name>
    <dbReference type="NCBI Taxonomy" id="626937"/>
    <lineage>
        <taxon>Bacteria</taxon>
        <taxon>Bacillati</taxon>
        <taxon>Bacillota</taxon>
        <taxon>Clostridia</taxon>
        <taxon>Christensenellales</taxon>
        <taxon>Christensenellaceae</taxon>
        <taxon>Christensenella</taxon>
    </lineage>
</organism>
<evidence type="ECO:0000313" key="2">
    <source>
        <dbReference type="EMBL" id="KXK65775.1"/>
    </source>
</evidence>
<keyword evidence="1" id="KW-0812">Transmembrane</keyword>
<feature type="transmembrane region" description="Helical" evidence="1">
    <location>
        <begin position="118"/>
        <end position="142"/>
    </location>
</feature>
<feature type="transmembrane region" description="Helical" evidence="1">
    <location>
        <begin position="430"/>
        <end position="455"/>
    </location>
</feature>
<feature type="transmembrane region" description="Helical" evidence="1">
    <location>
        <begin position="148"/>
        <end position="178"/>
    </location>
</feature>
<dbReference type="OrthoDB" id="138672at2"/>
<feature type="transmembrane region" description="Helical" evidence="1">
    <location>
        <begin position="36"/>
        <end position="56"/>
    </location>
</feature>
<dbReference type="Pfam" id="PF16949">
    <property type="entry name" value="ABC_tran_2"/>
    <property type="match status" value="1"/>
</dbReference>
<feature type="transmembrane region" description="Helical" evidence="1">
    <location>
        <begin position="68"/>
        <end position="87"/>
    </location>
</feature>
<protein>
    <submittedName>
        <fullName evidence="2">Uncharacterized protein</fullName>
    </submittedName>
</protein>
<dbReference type="EMBL" id="LSZW01000056">
    <property type="protein sequence ID" value="KXK65775.1"/>
    <property type="molecule type" value="Genomic_DNA"/>
</dbReference>
<feature type="transmembrane region" description="Helical" evidence="1">
    <location>
        <begin position="358"/>
        <end position="380"/>
    </location>
</feature>
<comment type="caution">
    <text evidence="2">The sequence shown here is derived from an EMBL/GenBank/DDBJ whole genome shotgun (WGS) entry which is preliminary data.</text>
</comment>
<dbReference type="STRING" id="626937.HMPREF3293_01379"/>
<dbReference type="Proteomes" id="UP000070366">
    <property type="component" value="Unassembled WGS sequence"/>
</dbReference>